<evidence type="ECO:0000256" key="6">
    <source>
        <dbReference type="ARBA" id="ARBA00044535"/>
    </source>
</evidence>
<dbReference type="PANTHER" id="PTHR13710">
    <property type="entry name" value="DNA HELICASE RECQ FAMILY MEMBER"/>
    <property type="match status" value="1"/>
</dbReference>
<dbReference type="InterPro" id="IPR011545">
    <property type="entry name" value="DEAD/DEAH_box_helicase_dom"/>
</dbReference>
<dbReference type="Pfam" id="PF00270">
    <property type="entry name" value="DEAD"/>
    <property type="match status" value="1"/>
</dbReference>
<dbReference type="SMART" id="SM00487">
    <property type="entry name" value="DEXDc"/>
    <property type="match status" value="1"/>
</dbReference>
<dbReference type="GO" id="GO:0043138">
    <property type="term" value="F:3'-5' DNA helicase activity"/>
    <property type="evidence" value="ECO:0007669"/>
    <property type="project" value="TreeGrafter"/>
</dbReference>
<feature type="domain" description="Helicase ATP-binding" evidence="8">
    <location>
        <begin position="24"/>
        <end position="191"/>
    </location>
</feature>
<dbReference type="PROSITE" id="PS00690">
    <property type="entry name" value="DEAH_ATP_HELICASE"/>
    <property type="match status" value="1"/>
</dbReference>
<evidence type="ECO:0000313" key="10">
    <source>
        <dbReference type="EMBL" id="MDP1418818.1"/>
    </source>
</evidence>
<feature type="domain" description="Helicase C-terminal" evidence="9">
    <location>
        <begin position="215"/>
        <end position="379"/>
    </location>
</feature>
<keyword evidence="1" id="KW-0547">Nucleotide-binding</keyword>
<dbReference type="GO" id="GO:0030894">
    <property type="term" value="C:replisome"/>
    <property type="evidence" value="ECO:0007669"/>
    <property type="project" value="TreeGrafter"/>
</dbReference>
<dbReference type="InterPro" id="IPR014001">
    <property type="entry name" value="Helicase_ATP-bd"/>
</dbReference>
<keyword evidence="2 10" id="KW-0378">Hydrolase</keyword>
<dbReference type="GO" id="GO:0005737">
    <property type="term" value="C:cytoplasm"/>
    <property type="evidence" value="ECO:0007669"/>
    <property type="project" value="TreeGrafter"/>
</dbReference>
<evidence type="ECO:0000256" key="5">
    <source>
        <dbReference type="ARBA" id="ARBA00023125"/>
    </source>
</evidence>
<dbReference type="InterPro" id="IPR027417">
    <property type="entry name" value="P-loop_NTPase"/>
</dbReference>
<evidence type="ECO:0000256" key="1">
    <source>
        <dbReference type="ARBA" id="ARBA00022741"/>
    </source>
</evidence>
<gene>
    <name evidence="10" type="ORF">Q8G35_10380</name>
</gene>
<evidence type="ECO:0000259" key="8">
    <source>
        <dbReference type="PROSITE" id="PS51192"/>
    </source>
</evidence>
<dbReference type="GO" id="GO:0043590">
    <property type="term" value="C:bacterial nucleoid"/>
    <property type="evidence" value="ECO:0007669"/>
    <property type="project" value="TreeGrafter"/>
</dbReference>
<dbReference type="AlphaFoldDB" id="A0AA90NTD8"/>
<dbReference type="FunFam" id="3.40.50.300:FF:001363">
    <property type="entry name" value="ATP-dependent DNA helicase RecQ"/>
    <property type="match status" value="1"/>
</dbReference>
<evidence type="ECO:0000259" key="9">
    <source>
        <dbReference type="PROSITE" id="PS51194"/>
    </source>
</evidence>
<evidence type="ECO:0000256" key="3">
    <source>
        <dbReference type="ARBA" id="ARBA00022806"/>
    </source>
</evidence>
<dbReference type="Pfam" id="PF00271">
    <property type="entry name" value="Helicase_C"/>
    <property type="match status" value="1"/>
</dbReference>
<dbReference type="InterPro" id="IPR032284">
    <property type="entry name" value="RecQ_Zn-bd"/>
</dbReference>
<evidence type="ECO:0000256" key="2">
    <source>
        <dbReference type="ARBA" id="ARBA00022801"/>
    </source>
</evidence>
<dbReference type="Pfam" id="PF16124">
    <property type="entry name" value="RecQ_Zn_bind"/>
    <property type="match status" value="1"/>
</dbReference>
<dbReference type="GO" id="GO:0005524">
    <property type="term" value="F:ATP binding"/>
    <property type="evidence" value="ECO:0007669"/>
    <property type="project" value="UniProtKB-KW"/>
</dbReference>
<dbReference type="Proteomes" id="UP001178277">
    <property type="component" value="Unassembled WGS sequence"/>
</dbReference>
<dbReference type="PROSITE" id="PS51192">
    <property type="entry name" value="HELICASE_ATP_BIND_1"/>
    <property type="match status" value="1"/>
</dbReference>
<dbReference type="GO" id="GO:0003677">
    <property type="term" value="F:DNA binding"/>
    <property type="evidence" value="ECO:0007669"/>
    <property type="project" value="UniProtKB-KW"/>
</dbReference>
<name>A0AA90NTD8_9BACI</name>
<dbReference type="PANTHER" id="PTHR13710:SF84">
    <property type="entry name" value="ATP-DEPENDENT DNA HELICASE RECS-RELATED"/>
    <property type="match status" value="1"/>
</dbReference>
<dbReference type="GO" id="GO:0009378">
    <property type="term" value="F:four-way junction helicase activity"/>
    <property type="evidence" value="ECO:0007669"/>
    <property type="project" value="TreeGrafter"/>
</dbReference>
<dbReference type="GO" id="GO:0006310">
    <property type="term" value="P:DNA recombination"/>
    <property type="evidence" value="ECO:0007669"/>
    <property type="project" value="InterPro"/>
</dbReference>
<sequence length="503" mass="57361">MNIERVLKEKFGFDEFRPGQKEVVESLMSGRHTLAMLPTGSGKSLCYQLPAYLLNKTVLIVSPLLSLMQDQADQLKMSGEKSVLTLNSFLTLNQKRKAFDRLHSYRFIFLSPEMLSLDGVIKSLKSIEIGLFVIDEAHCISQWGYDFRPDYLNLGEVRRVLNNPLTLALTATATDEVRRDIVGKLNIGQAKETVSSVDRENIAIIVERMFSYDEKLARVLELVRKFTGSGIIYFSSKKVAESVTGFLQDNGIDSVNYYHGGMEQEQRMLIQQQFISGQLKIICATSAFGMGVNKSDVRYVIHFHIPSTMESYLQEIGRAGRDRKQSVAVLLYSEGDEGLPLHLMEQQLPTDSQIDGVCSFLNASQKILANLTPSEKEQLSQSFSLNEIQLRFFTQLITGHINPLDQVAEMKEYCQKRKSRNQEKLHKFLHWIYAKECRRLGILDYFGEKQREVNPICCDICGMDAEKMADVWPEVKVDPVNSFSTWKKELAYILLKKENSNEK</sequence>
<accession>A0AA90NTD8</accession>
<evidence type="ECO:0000313" key="11">
    <source>
        <dbReference type="Proteomes" id="UP001178277"/>
    </source>
</evidence>
<comment type="caution">
    <text evidence="10">The sequence shown here is derived from an EMBL/GenBank/DDBJ whole genome shotgun (WGS) entry which is preliminary data.</text>
</comment>
<dbReference type="SUPFAM" id="SSF52540">
    <property type="entry name" value="P-loop containing nucleoside triphosphate hydrolases"/>
    <property type="match status" value="1"/>
</dbReference>
<keyword evidence="5" id="KW-0238">DNA-binding</keyword>
<proteinExistence type="predicted"/>
<evidence type="ECO:0000256" key="4">
    <source>
        <dbReference type="ARBA" id="ARBA00022840"/>
    </source>
</evidence>
<dbReference type="InterPro" id="IPR002464">
    <property type="entry name" value="DNA/RNA_helicase_DEAH_CS"/>
</dbReference>
<dbReference type="RefSeq" id="WP_305160121.1">
    <property type="nucleotide sequence ID" value="NZ_JAUUTP010000008.1"/>
</dbReference>
<protein>
    <recommendedName>
        <fullName evidence="6">ATP-dependent DNA helicase RecQ</fullName>
    </recommendedName>
    <alternativeName>
        <fullName evidence="7">DNA 3'-5' helicase RecQ</fullName>
    </alternativeName>
</protein>
<evidence type="ECO:0000256" key="7">
    <source>
        <dbReference type="ARBA" id="ARBA00044550"/>
    </source>
</evidence>
<reference evidence="10" key="1">
    <citation type="submission" date="2023-07" db="EMBL/GenBank/DDBJ databases">
        <title>Murine gut Bacillus species.</title>
        <authorList>
            <person name="Gutman E."/>
            <person name="Hashuel R."/>
            <person name="Litvak Y."/>
        </authorList>
    </citation>
    <scope>NUCLEOTIDE SEQUENCE</scope>
    <source>
        <strain evidence="10">RU283</strain>
    </source>
</reference>
<dbReference type="SMART" id="SM00490">
    <property type="entry name" value="HELICc"/>
    <property type="match status" value="1"/>
</dbReference>
<dbReference type="CDD" id="cd17920">
    <property type="entry name" value="DEXHc_RecQ"/>
    <property type="match status" value="1"/>
</dbReference>
<organism evidence="10 11">
    <name type="scientific">Peribacillus simplex</name>
    <dbReference type="NCBI Taxonomy" id="1478"/>
    <lineage>
        <taxon>Bacteria</taxon>
        <taxon>Bacillati</taxon>
        <taxon>Bacillota</taxon>
        <taxon>Bacilli</taxon>
        <taxon>Bacillales</taxon>
        <taxon>Bacillaceae</taxon>
        <taxon>Peribacillus</taxon>
    </lineage>
</organism>
<dbReference type="Gene3D" id="3.40.50.300">
    <property type="entry name" value="P-loop containing nucleotide triphosphate hydrolases"/>
    <property type="match status" value="2"/>
</dbReference>
<dbReference type="InterPro" id="IPR004589">
    <property type="entry name" value="DNA_helicase_ATP-dep_RecQ"/>
</dbReference>
<dbReference type="PROSITE" id="PS51194">
    <property type="entry name" value="HELICASE_CTER"/>
    <property type="match status" value="1"/>
</dbReference>
<dbReference type="NCBIfam" id="TIGR00614">
    <property type="entry name" value="recQ_fam"/>
    <property type="match status" value="1"/>
</dbReference>
<dbReference type="InterPro" id="IPR001650">
    <property type="entry name" value="Helicase_C-like"/>
</dbReference>
<dbReference type="EMBL" id="JAUUTP010000008">
    <property type="protein sequence ID" value="MDP1418818.1"/>
    <property type="molecule type" value="Genomic_DNA"/>
</dbReference>
<dbReference type="GO" id="GO:0006281">
    <property type="term" value="P:DNA repair"/>
    <property type="evidence" value="ECO:0007669"/>
    <property type="project" value="TreeGrafter"/>
</dbReference>
<keyword evidence="4" id="KW-0067">ATP-binding</keyword>
<dbReference type="GO" id="GO:0016787">
    <property type="term" value="F:hydrolase activity"/>
    <property type="evidence" value="ECO:0007669"/>
    <property type="project" value="UniProtKB-KW"/>
</dbReference>
<keyword evidence="3 10" id="KW-0347">Helicase</keyword>